<dbReference type="Pfam" id="PF16261">
    <property type="entry name" value="DUF4915"/>
    <property type="match status" value="1"/>
</dbReference>
<evidence type="ECO:0000313" key="4">
    <source>
        <dbReference type="Proteomes" id="UP000317835"/>
    </source>
</evidence>
<dbReference type="EMBL" id="CP036426">
    <property type="protein sequence ID" value="QDV37670.1"/>
    <property type="molecule type" value="Genomic_DNA"/>
</dbReference>
<dbReference type="RefSeq" id="WP_145275673.1">
    <property type="nucleotide sequence ID" value="NZ_CP036426.1"/>
</dbReference>
<dbReference type="SUPFAM" id="SSF63829">
    <property type="entry name" value="Calcium-dependent phosphotriesterase"/>
    <property type="match status" value="1"/>
</dbReference>
<dbReference type="KEGG" id="tpla:ElP_56130"/>
<evidence type="ECO:0000313" key="3">
    <source>
        <dbReference type="EMBL" id="QDV37670.1"/>
    </source>
</evidence>
<gene>
    <name evidence="3" type="ORF">ElP_56130</name>
</gene>
<evidence type="ECO:0000259" key="2">
    <source>
        <dbReference type="Pfam" id="PF16261"/>
    </source>
</evidence>
<feature type="domain" description="Conserved hypothetical protein CHP03032" evidence="2">
    <location>
        <begin position="32"/>
        <end position="347"/>
    </location>
</feature>
<reference evidence="3 4" key="1">
    <citation type="submission" date="2019-02" db="EMBL/GenBank/DDBJ databases">
        <title>Deep-cultivation of Planctomycetes and their phenomic and genomic characterization uncovers novel biology.</title>
        <authorList>
            <person name="Wiegand S."/>
            <person name="Jogler M."/>
            <person name="Boedeker C."/>
            <person name="Pinto D."/>
            <person name="Vollmers J."/>
            <person name="Rivas-Marin E."/>
            <person name="Kohn T."/>
            <person name="Peeters S.H."/>
            <person name="Heuer A."/>
            <person name="Rast P."/>
            <person name="Oberbeckmann S."/>
            <person name="Bunk B."/>
            <person name="Jeske O."/>
            <person name="Meyerdierks A."/>
            <person name="Storesund J.E."/>
            <person name="Kallscheuer N."/>
            <person name="Luecker S."/>
            <person name="Lage O.M."/>
            <person name="Pohl T."/>
            <person name="Merkel B.J."/>
            <person name="Hornburger P."/>
            <person name="Mueller R.-W."/>
            <person name="Bruemmer F."/>
            <person name="Labrenz M."/>
            <person name="Spormann A.M."/>
            <person name="Op den Camp H."/>
            <person name="Overmann J."/>
            <person name="Amann R."/>
            <person name="Jetten M.S.M."/>
            <person name="Mascher T."/>
            <person name="Medema M.H."/>
            <person name="Devos D.P."/>
            <person name="Kaster A.-K."/>
            <person name="Ovreas L."/>
            <person name="Rohde M."/>
            <person name="Galperin M.Y."/>
            <person name="Jogler C."/>
        </authorList>
    </citation>
    <scope>NUCLEOTIDE SEQUENCE [LARGE SCALE GENOMIC DNA]</scope>
    <source>
        <strain evidence="3 4">ElP</strain>
    </source>
</reference>
<evidence type="ECO:0000256" key="1">
    <source>
        <dbReference type="SAM" id="MobiDB-lite"/>
    </source>
</evidence>
<feature type="region of interest" description="Disordered" evidence="1">
    <location>
        <begin position="1"/>
        <end position="21"/>
    </location>
</feature>
<dbReference type="OrthoDB" id="238183at2"/>
<organism evidence="3 4">
    <name type="scientific">Tautonia plasticadhaerens</name>
    <dbReference type="NCBI Taxonomy" id="2527974"/>
    <lineage>
        <taxon>Bacteria</taxon>
        <taxon>Pseudomonadati</taxon>
        <taxon>Planctomycetota</taxon>
        <taxon>Planctomycetia</taxon>
        <taxon>Isosphaerales</taxon>
        <taxon>Isosphaeraceae</taxon>
        <taxon>Tautonia</taxon>
    </lineage>
</organism>
<dbReference type="Proteomes" id="UP000317835">
    <property type="component" value="Chromosome"/>
</dbReference>
<protein>
    <recommendedName>
        <fullName evidence="2">Conserved hypothetical protein CHP03032 domain-containing protein</fullName>
    </recommendedName>
</protein>
<sequence length="381" mass="40738">MTTAVSPSEPAPSLAPTEVDAPTPLRAVHTANFPALLRQIGASLLVTTYQAGKLVMVRDEGDDLNTHFRGFQAPMGMALSGGRLAVGTAMQVWEFVDVPAVAARLAPPGRHDACFLPRSSHVTGNIQVHEMAWGAGEEPWVVNTQFSCLCTLDRSASFTPRWRPQFVTALEPTDRCHLNGLAMDDGRPRYVTALGETDAAAGWRAGKAKGGIVMDVASGEVIASGLSMPHSPRWHAGRLWVCESGAGTFGFLDPESGRYEPVAATPGFTRGVDFAGHLAFVGLSQVRESAVFSGIPITERLTAEERTCGVCVIDLRSGQVVALLRFETAMQEVFAVTLLPGKRYPDLINDDVKLMQNSFSVPDEALADVPAALKGTTEPAR</sequence>
<proteinExistence type="predicted"/>
<dbReference type="InterPro" id="IPR017481">
    <property type="entry name" value="CHP03032"/>
</dbReference>
<name>A0A518H9Y9_9BACT</name>
<accession>A0A518H9Y9</accession>
<dbReference type="AlphaFoldDB" id="A0A518H9Y9"/>
<dbReference type="NCBIfam" id="TIGR03032">
    <property type="entry name" value="TIGR03032 family protein"/>
    <property type="match status" value="1"/>
</dbReference>
<keyword evidence="4" id="KW-1185">Reference proteome</keyword>